<evidence type="ECO:0000313" key="1">
    <source>
        <dbReference type="EMBL" id="AMO42806.1"/>
    </source>
</evidence>
<sequence>MSKIRDAIIAGALLGLAHGMVAKAEPNIKGYYTMDALGCMILRECTEGVVEIKSAKDVGNYYKKMGMMDPVYTEFNDMMAALDKIGVKVFIAPEKYFPPGHRGVYHTVSNNFYLNATLVKRYGTLMSVMRHEGWHAAQDCMAGSIKNSMIAIIHNEEDVPPLWREIAEKTYPASAVPWEAEAMWAGKTIGMTQKALKSCAAGTMWTDYEITPLTRKWLEEEGYIK</sequence>
<reference evidence="1 2" key="1">
    <citation type="submission" date="2016-01" db="EMBL/GenBank/DDBJ databases">
        <title>The genomic content and context of auxiliary metabolic genes in marine cyanophages.</title>
        <authorList>
            <person name="Marston M.F."/>
            <person name="Martiny J.B.H."/>
            <person name="Crummett L.T."/>
        </authorList>
    </citation>
    <scope>NUCLEOTIDE SEQUENCE [LARGE SCALE GENOMIC DNA]</scope>
    <source>
        <strain evidence="1">RW_29_0704</strain>
    </source>
</reference>
<dbReference type="GeneID" id="29124024"/>
<dbReference type="RefSeq" id="YP_009302105.1">
    <property type="nucleotide sequence ID" value="NC_031242.1"/>
</dbReference>
<dbReference type="OrthoDB" id="9189at10239"/>
<accession>A0A127KLK8</accession>
<dbReference type="KEGG" id="vg:29124024"/>
<protein>
    <recommendedName>
        <fullName evidence="3">Gp219</fullName>
    </recommendedName>
</protein>
<proteinExistence type="predicted"/>
<dbReference type="Proteomes" id="UP000201797">
    <property type="component" value="Segment"/>
</dbReference>
<evidence type="ECO:0008006" key="3">
    <source>
        <dbReference type="Google" id="ProtNLM"/>
    </source>
</evidence>
<gene>
    <name evidence="1" type="ORF">R290704_020</name>
</gene>
<name>A0A127KLK8_9CAUD</name>
<keyword evidence="2" id="KW-1185">Reference proteome</keyword>
<evidence type="ECO:0000313" key="2">
    <source>
        <dbReference type="Proteomes" id="UP000201797"/>
    </source>
</evidence>
<dbReference type="EMBL" id="KU594605">
    <property type="protein sequence ID" value="AMO42806.1"/>
    <property type="molecule type" value="Genomic_DNA"/>
</dbReference>
<organism evidence="1 2">
    <name type="scientific">Cyanophage S-RIM50</name>
    <dbReference type="NCBI Taxonomy" id="687803"/>
    <lineage>
        <taxon>Viruses</taxon>
        <taxon>Duplodnaviria</taxon>
        <taxon>Heunggongvirae</taxon>
        <taxon>Uroviricota</taxon>
        <taxon>Caudoviricetes</taxon>
        <taxon>Pantevenvirales</taxon>
        <taxon>Kyanoviridae</taxon>
        <taxon>Neptunevirus</taxon>
        <taxon>Neptunevirus srim50</taxon>
    </lineage>
</organism>